<dbReference type="PANTHER" id="PTHR43317:SF1">
    <property type="entry name" value="THERMOSPERMINE SYNTHASE ACAULIS5"/>
    <property type="match status" value="1"/>
</dbReference>
<feature type="transmembrane region" description="Helical" evidence="2">
    <location>
        <begin position="400"/>
        <end position="420"/>
    </location>
</feature>
<keyword evidence="2" id="KW-0472">Membrane</keyword>
<proteinExistence type="predicted"/>
<sequence length="694" mass="75124">MPAAQGSVASSYALYASSIFTSAFLLFFVQPLVGKHLLPAFGGSSSVWATSLLFFTGLLFVGYVYVYALSKRSPRVQVLVHTLVASVSLAWVGVSFALHRSLMPPLEWTLGSGTSASLLVLAALGAAIGAPYFLLATTSPLLQYWYARTAQREPYTLYAISNAGSLLALASYPLAAEPLLPLTSQGMLWSALFAACVAAIIYIARHTRFSAPASEGRGSAQETYGLRRRAVWVSYAALPALLLVATSTEITQVIAPIPLLWIAPLALYLLTFILAFAGYGQGRLPPLALWLAALWVFSLQFLGMSHSVETLSYLALLFIACLVCHARLYALRPSGIESPIFYLHLSFGGMLGALLGSIIAPALFPDFWELPFAVAFSAGVAAALLLGHIVPKSGVRARRVAFTAGVAALSTGVLVAFFVVDASGRVHTSRNFYGVATVRDYGDMRVLSHGSTRHGAQFMDPERRDLPITYYAPSSGIGRALAFAKSARGEGALSVGVIGLGTGTLAAYCRERDEYVFYEIDRRMTRIAQEYFSYLSLCDGAEVRHGDGRMLLSAELRSPERSRYDVLAVDAFSDDAIPVHLLTLEALALYAEHLRDDTSILAIHVSNQYLTLSPVVTRLATALGFSSMIIRDWDAPYEGSTVSEWVLLARSPEVFRALPFAHSDSYPSSAHAPLWTDDYASILPTLYLPSFALW</sequence>
<evidence type="ECO:0000313" key="3">
    <source>
        <dbReference type="EMBL" id="PIR82393.1"/>
    </source>
</evidence>
<dbReference type="EMBL" id="PFBM01000016">
    <property type="protein sequence ID" value="PIR82393.1"/>
    <property type="molecule type" value="Genomic_DNA"/>
</dbReference>
<comment type="caution">
    <text evidence="3">The sequence shown here is derived from an EMBL/GenBank/DDBJ whole genome shotgun (WGS) entry which is preliminary data.</text>
</comment>
<feature type="transmembrane region" description="Helical" evidence="2">
    <location>
        <begin position="287"/>
        <end position="305"/>
    </location>
</feature>
<gene>
    <name evidence="3" type="ORF">COU20_02620</name>
</gene>
<feature type="transmembrane region" description="Helical" evidence="2">
    <location>
        <begin position="118"/>
        <end position="135"/>
    </location>
</feature>
<organism evidence="3 4">
    <name type="scientific">Candidatus Kaiserbacteria bacterium CG10_big_fil_rev_8_21_14_0_10_59_10</name>
    <dbReference type="NCBI Taxonomy" id="1974612"/>
    <lineage>
        <taxon>Bacteria</taxon>
        <taxon>Candidatus Kaiseribacteriota</taxon>
    </lineage>
</organism>
<evidence type="ECO:0000313" key="4">
    <source>
        <dbReference type="Proteomes" id="UP000231379"/>
    </source>
</evidence>
<feature type="transmembrane region" description="Helical" evidence="2">
    <location>
        <begin position="187"/>
        <end position="204"/>
    </location>
</feature>
<feature type="transmembrane region" description="Helical" evidence="2">
    <location>
        <begin position="155"/>
        <end position="175"/>
    </location>
</feature>
<dbReference type="Gene3D" id="3.40.50.150">
    <property type="entry name" value="Vaccinia Virus protein VP39"/>
    <property type="match status" value="1"/>
</dbReference>
<dbReference type="SUPFAM" id="SSF53335">
    <property type="entry name" value="S-adenosyl-L-methionine-dependent methyltransferases"/>
    <property type="match status" value="1"/>
</dbReference>
<keyword evidence="2" id="KW-0812">Transmembrane</keyword>
<feature type="transmembrane region" description="Helical" evidence="2">
    <location>
        <begin position="259"/>
        <end position="280"/>
    </location>
</feature>
<keyword evidence="1" id="KW-0620">Polyamine biosynthesis</keyword>
<dbReference type="GO" id="GO:0006596">
    <property type="term" value="P:polyamine biosynthetic process"/>
    <property type="evidence" value="ECO:0007669"/>
    <property type="project" value="UniProtKB-KW"/>
</dbReference>
<feature type="transmembrane region" description="Helical" evidence="2">
    <location>
        <begin position="311"/>
        <end position="330"/>
    </location>
</feature>
<dbReference type="AlphaFoldDB" id="A0A2H0U7K3"/>
<feature type="transmembrane region" description="Helical" evidence="2">
    <location>
        <begin position="230"/>
        <end position="247"/>
    </location>
</feature>
<keyword evidence="2" id="KW-1133">Transmembrane helix</keyword>
<evidence type="ECO:0000256" key="2">
    <source>
        <dbReference type="SAM" id="Phobius"/>
    </source>
</evidence>
<name>A0A2H0U7K3_9BACT</name>
<evidence type="ECO:0000256" key="1">
    <source>
        <dbReference type="ARBA" id="ARBA00023115"/>
    </source>
</evidence>
<reference evidence="4" key="1">
    <citation type="submission" date="2017-09" db="EMBL/GenBank/DDBJ databases">
        <title>Depth-based differentiation of microbial function through sediment-hosted aquifers and enrichment of novel symbionts in the deep terrestrial subsurface.</title>
        <authorList>
            <person name="Probst A.J."/>
            <person name="Ladd B."/>
            <person name="Jarett J.K."/>
            <person name="Geller-Mcgrath D.E."/>
            <person name="Sieber C.M.K."/>
            <person name="Emerson J.B."/>
            <person name="Anantharaman K."/>
            <person name="Thomas B.C."/>
            <person name="Malmstrom R."/>
            <person name="Stieglmeier M."/>
            <person name="Klingl A."/>
            <person name="Woyke T."/>
            <person name="Ryan C.M."/>
            <person name="Banfield J.F."/>
        </authorList>
    </citation>
    <scope>NUCLEOTIDE SEQUENCE [LARGE SCALE GENOMIC DNA]</scope>
</reference>
<feature type="transmembrane region" description="Helical" evidence="2">
    <location>
        <begin position="370"/>
        <end position="388"/>
    </location>
</feature>
<dbReference type="Proteomes" id="UP000231379">
    <property type="component" value="Unassembled WGS sequence"/>
</dbReference>
<feature type="transmembrane region" description="Helical" evidence="2">
    <location>
        <begin position="45"/>
        <end position="66"/>
    </location>
</feature>
<dbReference type="NCBIfam" id="NF037959">
    <property type="entry name" value="MFS_SpdSyn"/>
    <property type="match status" value="1"/>
</dbReference>
<feature type="transmembrane region" description="Helical" evidence="2">
    <location>
        <begin position="78"/>
        <end position="98"/>
    </location>
</feature>
<feature type="transmembrane region" description="Helical" evidence="2">
    <location>
        <begin position="342"/>
        <end position="364"/>
    </location>
</feature>
<evidence type="ECO:0008006" key="5">
    <source>
        <dbReference type="Google" id="ProtNLM"/>
    </source>
</evidence>
<feature type="transmembrane region" description="Helical" evidence="2">
    <location>
        <begin position="12"/>
        <end position="33"/>
    </location>
</feature>
<protein>
    <recommendedName>
        <fullName evidence="5">Ferrichrome ABC transporter permease</fullName>
    </recommendedName>
</protein>
<accession>A0A2H0U7K3</accession>
<dbReference type="InterPro" id="IPR029063">
    <property type="entry name" value="SAM-dependent_MTases_sf"/>
</dbReference>
<dbReference type="PANTHER" id="PTHR43317">
    <property type="entry name" value="THERMOSPERMINE SYNTHASE ACAULIS5"/>
    <property type="match status" value="1"/>
</dbReference>